<proteinExistence type="predicted"/>
<reference evidence="2" key="1">
    <citation type="submission" date="2020-11" db="EMBL/GenBank/DDBJ databases">
        <title>Nocardia NEAU-351.nov., a novel actinomycete isolated from the cow dung.</title>
        <authorList>
            <person name="Zhang X."/>
        </authorList>
    </citation>
    <scope>NUCLEOTIDE SEQUENCE</scope>
    <source>
        <strain evidence="2">NEAU-351</strain>
    </source>
</reference>
<keyword evidence="3" id="KW-1185">Reference proteome</keyword>
<comment type="caution">
    <text evidence="2">The sequence shown here is derived from an EMBL/GenBank/DDBJ whole genome shotgun (WGS) entry which is preliminary data.</text>
</comment>
<dbReference type="Proteomes" id="UP000655751">
    <property type="component" value="Unassembled WGS sequence"/>
</dbReference>
<name>A0A931IB75_9NOCA</name>
<evidence type="ECO:0000256" key="1">
    <source>
        <dbReference type="SAM" id="MobiDB-lite"/>
    </source>
</evidence>
<dbReference type="EMBL" id="JADMLG010000003">
    <property type="protein sequence ID" value="MBH0776665.1"/>
    <property type="molecule type" value="Genomic_DNA"/>
</dbReference>
<accession>A0A931IB75</accession>
<protein>
    <submittedName>
        <fullName evidence="2">Uncharacterized protein</fullName>
    </submittedName>
</protein>
<evidence type="ECO:0000313" key="3">
    <source>
        <dbReference type="Proteomes" id="UP000655751"/>
    </source>
</evidence>
<sequence length="255" mass="27971">MSVRLTPRDFTALAVLSEHYGAPLDLVAEMHGVSRRSAYRMAQRWREAVMIGPLLQPVPGPAWVVPTATTAEGFLGFTARHWVPTPKMLDHVTTVLRVRLALVGLDSERWISERTLRHEVGPTKLGTARPHIHDGRYIDAEGRWWAVEVELSPKTAHATARASVAAAHRAASVAGCHGLVYYCRGERVKDIIREAAKGLDLSGTVARLDDLDRLLANPLVGPQAQPPLRLVVGGPPAANQRTARKNDRGQPRDKP</sequence>
<feature type="compositionally biased region" description="Basic and acidic residues" evidence="1">
    <location>
        <begin position="244"/>
        <end position="255"/>
    </location>
</feature>
<feature type="region of interest" description="Disordered" evidence="1">
    <location>
        <begin position="225"/>
        <end position="255"/>
    </location>
</feature>
<organism evidence="2 3">
    <name type="scientific">Nocardia bovistercoris</name>
    <dbReference type="NCBI Taxonomy" id="2785916"/>
    <lineage>
        <taxon>Bacteria</taxon>
        <taxon>Bacillati</taxon>
        <taxon>Actinomycetota</taxon>
        <taxon>Actinomycetes</taxon>
        <taxon>Mycobacteriales</taxon>
        <taxon>Nocardiaceae</taxon>
        <taxon>Nocardia</taxon>
    </lineage>
</organism>
<evidence type="ECO:0000313" key="2">
    <source>
        <dbReference type="EMBL" id="MBH0776665.1"/>
    </source>
</evidence>
<dbReference type="RefSeq" id="WP_196148989.1">
    <property type="nucleotide sequence ID" value="NZ_JADMLG010000003.1"/>
</dbReference>
<gene>
    <name evidence="2" type="ORF">IT779_10250</name>
</gene>
<dbReference type="AlphaFoldDB" id="A0A931IB75"/>